<organism evidence="1 2">
    <name type="scientific">Ampelomyces quisqualis</name>
    <name type="common">Powdery mildew agent</name>
    <dbReference type="NCBI Taxonomy" id="50730"/>
    <lineage>
        <taxon>Eukaryota</taxon>
        <taxon>Fungi</taxon>
        <taxon>Dikarya</taxon>
        <taxon>Ascomycota</taxon>
        <taxon>Pezizomycotina</taxon>
        <taxon>Dothideomycetes</taxon>
        <taxon>Pleosporomycetidae</taxon>
        <taxon>Pleosporales</taxon>
        <taxon>Pleosporineae</taxon>
        <taxon>Phaeosphaeriaceae</taxon>
        <taxon>Ampelomyces</taxon>
    </lineage>
</organism>
<dbReference type="Proteomes" id="UP000800096">
    <property type="component" value="Unassembled WGS sequence"/>
</dbReference>
<name>A0A6A5R2D2_AMPQU</name>
<evidence type="ECO:0000313" key="1">
    <source>
        <dbReference type="EMBL" id="KAF1920956.1"/>
    </source>
</evidence>
<sequence>MLEQQASVKKYANGDYVQRTVDTTEGIIHDQYTFGNCFLLRKHPALCGLIAQRHAMHFHEASIAAAGSQGMITSAAHLYNAAQQSGLLSHDIKWPDMDHVIRKQGSDWIFVGQRPKQGMEFSTQFHLAFGIGIHKFAKDYNSDRAKIDSKRSWQKRGTNRKLRNHARQVEVLFQRRAKDARQMAPTRATDETMAYVGEIVANFLHDTAGLERQAMTGMTSVEILHQYKLAIQADNVALKFNIMSLYLRCIELLRRIQRYCLEHAPYDYVKEEFDRDALDMNQILPHIFLDLVGYPRHHEPMFPKAVEFLRETIEKHGNRELELVKSRLLDVQSQDRSGREEAEPSFQNPQEDSISFETRAMFGDCLIGILDENMICQMPFRYRG</sequence>
<keyword evidence="2" id="KW-1185">Reference proteome</keyword>
<protein>
    <submittedName>
        <fullName evidence="1">Uncharacterized protein</fullName>
    </submittedName>
</protein>
<reference evidence="1" key="1">
    <citation type="journal article" date="2020" name="Stud. Mycol.">
        <title>101 Dothideomycetes genomes: a test case for predicting lifestyles and emergence of pathogens.</title>
        <authorList>
            <person name="Haridas S."/>
            <person name="Albert R."/>
            <person name="Binder M."/>
            <person name="Bloem J."/>
            <person name="Labutti K."/>
            <person name="Salamov A."/>
            <person name="Andreopoulos B."/>
            <person name="Baker S."/>
            <person name="Barry K."/>
            <person name="Bills G."/>
            <person name="Bluhm B."/>
            <person name="Cannon C."/>
            <person name="Castanera R."/>
            <person name="Culley D."/>
            <person name="Daum C."/>
            <person name="Ezra D."/>
            <person name="Gonzalez J."/>
            <person name="Henrissat B."/>
            <person name="Kuo A."/>
            <person name="Liang C."/>
            <person name="Lipzen A."/>
            <person name="Lutzoni F."/>
            <person name="Magnuson J."/>
            <person name="Mondo S."/>
            <person name="Nolan M."/>
            <person name="Ohm R."/>
            <person name="Pangilinan J."/>
            <person name="Park H.-J."/>
            <person name="Ramirez L."/>
            <person name="Alfaro M."/>
            <person name="Sun H."/>
            <person name="Tritt A."/>
            <person name="Yoshinaga Y."/>
            <person name="Zwiers L.-H."/>
            <person name="Turgeon B."/>
            <person name="Goodwin S."/>
            <person name="Spatafora J."/>
            <person name="Crous P."/>
            <person name="Grigoriev I."/>
        </authorList>
    </citation>
    <scope>NUCLEOTIDE SEQUENCE</scope>
    <source>
        <strain evidence="1">HMLAC05119</strain>
    </source>
</reference>
<dbReference type="OrthoDB" id="3640263at2759"/>
<dbReference type="PANTHER" id="PTHR38795">
    <property type="entry name" value="DUF6604 DOMAIN-CONTAINING PROTEIN"/>
    <property type="match status" value="1"/>
</dbReference>
<evidence type="ECO:0000313" key="2">
    <source>
        <dbReference type="Proteomes" id="UP000800096"/>
    </source>
</evidence>
<gene>
    <name evidence="1" type="ORF">BDU57DRAFT_509462</name>
</gene>
<dbReference type="EMBL" id="ML979132">
    <property type="protein sequence ID" value="KAF1920956.1"/>
    <property type="molecule type" value="Genomic_DNA"/>
</dbReference>
<proteinExistence type="predicted"/>
<dbReference type="PANTHER" id="PTHR38795:SF1">
    <property type="entry name" value="DUF6604 DOMAIN-CONTAINING PROTEIN"/>
    <property type="match status" value="1"/>
</dbReference>
<accession>A0A6A5R2D2</accession>
<dbReference type="AlphaFoldDB" id="A0A6A5R2D2"/>